<name>A0A7J6W6J7_THATH</name>
<evidence type="ECO:0000259" key="2">
    <source>
        <dbReference type="Pfam" id="PF14111"/>
    </source>
</evidence>
<accession>A0A7J6W6J7</accession>
<dbReference type="PANTHER" id="PTHR31286">
    <property type="entry name" value="GLYCINE-RICH CELL WALL STRUCTURAL PROTEIN 1.8-LIKE"/>
    <property type="match status" value="1"/>
</dbReference>
<reference evidence="3 4" key="1">
    <citation type="submission" date="2020-06" db="EMBL/GenBank/DDBJ databases">
        <title>Transcriptomic and genomic resources for Thalictrum thalictroides and T. hernandezii: Facilitating candidate gene discovery in an emerging model plant lineage.</title>
        <authorList>
            <person name="Arias T."/>
            <person name="Riano-Pachon D.M."/>
            <person name="Di Stilio V.S."/>
        </authorList>
    </citation>
    <scope>NUCLEOTIDE SEQUENCE [LARGE SCALE GENOMIC DNA]</scope>
    <source>
        <strain evidence="4">cv. WT478/WT964</strain>
        <tissue evidence="3">Leaves</tissue>
    </source>
</reference>
<feature type="domain" description="DUF4283" evidence="2">
    <location>
        <begin position="34"/>
        <end position="113"/>
    </location>
</feature>
<protein>
    <recommendedName>
        <fullName evidence="2">DUF4283 domain-containing protein</fullName>
    </recommendedName>
</protein>
<evidence type="ECO:0000313" key="3">
    <source>
        <dbReference type="EMBL" id="KAF5193004.1"/>
    </source>
</evidence>
<organism evidence="3 4">
    <name type="scientific">Thalictrum thalictroides</name>
    <name type="common">Rue-anemone</name>
    <name type="synonym">Anemone thalictroides</name>
    <dbReference type="NCBI Taxonomy" id="46969"/>
    <lineage>
        <taxon>Eukaryota</taxon>
        <taxon>Viridiplantae</taxon>
        <taxon>Streptophyta</taxon>
        <taxon>Embryophyta</taxon>
        <taxon>Tracheophyta</taxon>
        <taxon>Spermatophyta</taxon>
        <taxon>Magnoliopsida</taxon>
        <taxon>Ranunculales</taxon>
        <taxon>Ranunculaceae</taxon>
        <taxon>Thalictroideae</taxon>
        <taxon>Thalictrum</taxon>
    </lineage>
</organism>
<proteinExistence type="predicted"/>
<feature type="region of interest" description="Disordered" evidence="1">
    <location>
        <begin position="297"/>
        <end position="316"/>
    </location>
</feature>
<dbReference type="EMBL" id="JABWDY010020624">
    <property type="protein sequence ID" value="KAF5193004.1"/>
    <property type="molecule type" value="Genomic_DNA"/>
</dbReference>
<gene>
    <name evidence="3" type="ORF">FRX31_017409</name>
</gene>
<dbReference type="PANTHER" id="PTHR31286:SF60">
    <property type="entry name" value="PROTEIN, PUTATIVE-RELATED"/>
    <property type="match status" value="1"/>
</dbReference>
<feature type="region of interest" description="Disordered" evidence="1">
    <location>
        <begin position="324"/>
        <end position="357"/>
    </location>
</feature>
<evidence type="ECO:0000256" key="1">
    <source>
        <dbReference type="SAM" id="MobiDB-lite"/>
    </source>
</evidence>
<evidence type="ECO:0000313" key="4">
    <source>
        <dbReference type="Proteomes" id="UP000554482"/>
    </source>
</evidence>
<feature type="compositionally biased region" description="Polar residues" evidence="1">
    <location>
        <begin position="344"/>
        <end position="357"/>
    </location>
</feature>
<dbReference type="AlphaFoldDB" id="A0A7J6W6J7"/>
<dbReference type="Proteomes" id="UP000554482">
    <property type="component" value="Unassembled WGS sequence"/>
</dbReference>
<keyword evidence="4" id="KW-1185">Reference proteome</keyword>
<dbReference type="OrthoDB" id="1937106at2759"/>
<comment type="caution">
    <text evidence="3">The sequence shown here is derived from an EMBL/GenBank/DDBJ whole genome shotgun (WGS) entry which is preliminary data.</text>
</comment>
<dbReference type="InterPro" id="IPR040256">
    <property type="entry name" value="At4g02000-like"/>
</dbReference>
<dbReference type="InterPro" id="IPR025558">
    <property type="entry name" value="DUF4283"/>
</dbReference>
<dbReference type="Pfam" id="PF14111">
    <property type="entry name" value="DUF4283"/>
    <property type="match status" value="1"/>
</dbReference>
<sequence length="357" mass="40587">MAIEYDALPKPGFRGDYPTIKIPKRTYEIGLDYCKHSLIGRMEMTEIDIEKLKSEAALKWKPQGCWNITPLGKGYLHIKLDNGVDFDRVWSGGPWKFASQLMRLSEWQKGPKPDSQKQTNALIWVKFPRLPLEYWDVESIMSTTRGVGYPLKLDKATEKKKFGFYAHVLVDVDLTKTITDQVLVEHDDGEFWQDVQITKLPKFCSHAKGIEKELRKGKSTHEQAVWKKKEQINAASNIASKFVDITCTFNTSSEIMKQKTISNGGDRITSTAEFQSNKALAAIEEYSDEEDLHAELDNEEQAEETEHCNETDVPATDRIMVRELQSSSRDGQETDADRPLYITILNSGTKSDPENGS</sequence>